<dbReference type="Gene3D" id="3.40.50.150">
    <property type="entry name" value="Vaccinia Virus protein VP39"/>
    <property type="match status" value="1"/>
</dbReference>
<dbReference type="CDD" id="cd02440">
    <property type="entry name" value="AdoMet_MTases"/>
    <property type="match status" value="1"/>
</dbReference>
<evidence type="ECO:0000256" key="1">
    <source>
        <dbReference type="ARBA" id="ARBA00022603"/>
    </source>
</evidence>
<dbReference type="InterPro" id="IPR029063">
    <property type="entry name" value="SAM-dependent_MTases_sf"/>
</dbReference>
<dbReference type="AlphaFoldDB" id="A0A2U2NB74"/>
<dbReference type="SUPFAM" id="SSF53335">
    <property type="entry name" value="S-adenosyl-L-methionine-dependent methyltransferases"/>
    <property type="match status" value="1"/>
</dbReference>
<dbReference type="OrthoDB" id="9808480at2"/>
<comment type="caution">
    <text evidence="4">The sequence shown here is derived from an EMBL/GenBank/DDBJ whole genome shotgun (WGS) entry which is preliminary data.</text>
</comment>
<name>A0A2U2NB74_9BIFI</name>
<dbReference type="EMBL" id="QFFM01000006">
    <property type="protein sequence ID" value="PWG66330.1"/>
    <property type="molecule type" value="Genomic_DNA"/>
</dbReference>
<keyword evidence="3" id="KW-0949">S-adenosyl-L-methionine</keyword>
<reference evidence="4 5" key="1">
    <citation type="journal article" date="2018" name="Int. J. Syst. Evol. Microbiol.">
        <title>Bifidobacterium callitrichidarum sp. nov. from the faeces of the emperor tamarin (Saguinus imperator).</title>
        <authorList>
            <person name="Modesto M."/>
            <person name="Michelini S."/>
            <person name="Sansosti M.C."/>
            <person name="De Filippo C."/>
            <person name="Cavalieri D."/>
            <person name="Qvirist L."/>
            <person name="Andlid T."/>
            <person name="Spiezio C."/>
            <person name="Sandri C."/>
            <person name="Pascarelli S."/>
            <person name="Sgorbati B."/>
            <person name="Mattarelli P."/>
        </authorList>
    </citation>
    <scope>NUCLEOTIDE SEQUENCE [LARGE SCALE GENOMIC DNA]</scope>
    <source>
        <strain evidence="4 5">TRI 5</strain>
    </source>
</reference>
<sequence>MTKAKFDGYAADYDSWFIANENVFLSELKLLKLSLDLAGVAGDGSDSRILSVGCGSGLFEKALKDEYGLTVTEGVEPSEDMAAIARKRGMEVQIGTAETADLPADAYDVIYFNGSSSYIPDLTVAYRNCLDALKSGGKLVLIDVPKESAYGLMYLLASVQDGYSSHELEGTMPELPYPIELAKSAYWHTTEEKIGILTDQLGLKNLKYAQTLVANPVYTNRGVEEPTEGYTKGGYVAIVAEK</sequence>
<gene>
    <name evidence="4" type="ORF">DF196_03880</name>
</gene>
<accession>A0A2U2NB74</accession>
<keyword evidence="1 4" id="KW-0489">Methyltransferase</keyword>
<proteinExistence type="predicted"/>
<protein>
    <submittedName>
        <fullName evidence="4">SAM-dependent methyltransferase</fullName>
    </submittedName>
</protein>
<keyword evidence="2 4" id="KW-0808">Transferase</keyword>
<dbReference type="GO" id="GO:0008168">
    <property type="term" value="F:methyltransferase activity"/>
    <property type="evidence" value="ECO:0007669"/>
    <property type="project" value="UniProtKB-KW"/>
</dbReference>
<evidence type="ECO:0000256" key="2">
    <source>
        <dbReference type="ARBA" id="ARBA00022679"/>
    </source>
</evidence>
<dbReference type="GO" id="GO:0032259">
    <property type="term" value="P:methylation"/>
    <property type="evidence" value="ECO:0007669"/>
    <property type="project" value="UniProtKB-KW"/>
</dbReference>
<organism evidence="4 5">
    <name type="scientific">Bifidobacterium callitrichidarum</name>
    <dbReference type="NCBI Taxonomy" id="2052941"/>
    <lineage>
        <taxon>Bacteria</taxon>
        <taxon>Bacillati</taxon>
        <taxon>Actinomycetota</taxon>
        <taxon>Actinomycetes</taxon>
        <taxon>Bifidobacteriales</taxon>
        <taxon>Bifidobacteriaceae</taxon>
        <taxon>Bifidobacterium</taxon>
    </lineage>
</organism>
<dbReference type="Pfam" id="PF13489">
    <property type="entry name" value="Methyltransf_23"/>
    <property type="match status" value="1"/>
</dbReference>
<dbReference type="PANTHER" id="PTHR43464:SF19">
    <property type="entry name" value="UBIQUINONE BIOSYNTHESIS O-METHYLTRANSFERASE, MITOCHONDRIAL"/>
    <property type="match status" value="1"/>
</dbReference>
<keyword evidence="5" id="KW-1185">Reference proteome</keyword>
<dbReference type="Proteomes" id="UP000245876">
    <property type="component" value="Unassembled WGS sequence"/>
</dbReference>
<evidence type="ECO:0000313" key="4">
    <source>
        <dbReference type="EMBL" id="PWG66330.1"/>
    </source>
</evidence>
<evidence type="ECO:0000313" key="5">
    <source>
        <dbReference type="Proteomes" id="UP000245876"/>
    </source>
</evidence>
<evidence type="ECO:0000256" key="3">
    <source>
        <dbReference type="ARBA" id="ARBA00022691"/>
    </source>
</evidence>
<dbReference type="RefSeq" id="WP_109056583.1">
    <property type="nucleotide sequence ID" value="NZ_QFFM01000006.1"/>
</dbReference>
<dbReference type="PANTHER" id="PTHR43464">
    <property type="entry name" value="METHYLTRANSFERASE"/>
    <property type="match status" value="1"/>
</dbReference>